<gene>
    <name evidence="1" type="ORF">JKG61_03500</name>
</gene>
<keyword evidence="2" id="KW-1185">Reference proteome</keyword>
<dbReference type="RefSeq" id="WP_202101616.1">
    <property type="nucleotide sequence ID" value="NZ_JAERTY010000002.1"/>
</dbReference>
<sequence>MRKKTIILCAPSDFGLFEAIKRGLEDLEYTVLGFPIEDGQYKYKNPISRVINTFRKVFLNDKEYKNKLKLKERSLFLNKELSKIKTADLALFIRPDMYPVDFIQKIQGITYKTTAYHWDSINRFPQVTKYLNLFNRFFVFDHEDYLLYPNTKLTTNFYFPNLSPAATNNKKTAYLLGSCDEDRLQQSILLKNKLEQLKYCCCFTLKTKKKREIELLKQNNISSINEAIPYDKNLSNVKESTLLIDLHNKRQSGLSFRAFESLNYSKKLITTNKHIAKYDFYHPNNIFIWDGENENQLEQFLDAELVEISSQIKIKYSLQNWLNYLFEEQPFIEIKAF</sequence>
<dbReference type="Proteomes" id="UP000625283">
    <property type="component" value="Unassembled WGS sequence"/>
</dbReference>
<reference evidence="1 2" key="1">
    <citation type="submission" date="2021-01" db="EMBL/GenBank/DDBJ databases">
        <title>C459-1 draft genome sequence.</title>
        <authorList>
            <person name="Zhang X.-F."/>
        </authorList>
    </citation>
    <scope>NUCLEOTIDE SEQUENCE [LARGE SCALE GENOMIC DNA]</scope>
    <source>
        <strain evidence="2">C459-1</strain>
    </source>
</reference>
<evidence type="ECO:0000313" key="2">
    <source>
        <dbReference type="Proteomes" id="UP000625283"/>
    </source>
</evidence>
<comment type="caution">
    <text evidence="1">The sequence shown here is derived from an EMBL/GenBank/DDBJ whole genome shotgun (WGS) entry which is preliminary data.</text>
</comment>
<dbReference type="EMBL" id="JAERTY010000002">
    <property type="protein sequence ID" value="MBL1407807.1"/>
    <property type="molecule type" value="Genomic_DNA"/>
</dbReference>
<name>A0ABS1QZD6_9SPHI</name>
<proteinExistence type="predicted"/>
<protein>
    <recommendedName>
        <fullName evidence="3">Glycosyltransferase family 1 protein</fullName>
    </recommendedName>
</protein>
<organism evidence="1 2">
    <name type="scientific">Sphingobacterium faecale</name>
    <dbReference type="NCBI Taxonomy" id="2803775"/>
    <lineage>
        <taxon>Bacteria</taxon>
        <taxon>Pseudomonadati</taxon>
        <taxon>Bacteroidota</taxon>
        <taxon>Sphingobacteriia</taxon>
        <taxon>Sphingobacteriales</taxon>
        <taxon>Sphingobacteriaceae</taxon>
        <taxon>Sphingobacterium</taxon>
    </lineage>
</organism>
<evidence type="ECO:0008006" key="3">
    <source>
        <dbReference type="Google" id="ProtNLM"/>
    </source>
</evidence>
<accession>A0ABS1QZD6</accession>
<evidence type="ECO:0000313" key="1">
    <source>
        <dbReference type="EMBL" id="MBL1407807.1"/>
    </source>
</evidence>